<keyword evidence="2" id="KW-0472">Membrane</keyword>
<dbReference type="InterPro" id="IPR013783">
    <property type="entry name" value="Ig-like_fold"/>
</dbReference>
<keyword evidence="5" id="KW-1185">Reference proteome</keyword>
<gene>
    <name evidence="4" type="ORF">acsn021_08660</name>
</gene>
<feature type="compositionally biased region" description="Polar residues" evidence="1">
    <location>
        <begin position="677"/>
        <end position="695"/>
    </location>
</feature>
<reference evidence="4 5" key="1">
    <citation type="journal article" date="2016" name="Int. J. Syst. Evol. Microbiol.">
        <title>Descriptions of Anaerotaenia torta gen. nov., sp. nov. and Anaerocolumna cellulosilytica gen. nov., sp. nov. isolated from a methanogenic reactor of cattle waste.</title>
        <authorList>
            <person name="Uek A."/>
            <person name="Ohtaki Y."/>
            <person name="Kaku N."/>
            <person name="Ueki K."/>
        </authorList>
    </citation>
    <scope>NUCLEOTIDE SEQUENCE [LARGE SCALE GENOMIC DNA]</scope>
    <source>
        <strain evidence="4 5">SN021</strain>
    </source>
</reference>
<feature type="region of interest" description="Disordered" evidence="1">
    <location>
        <begin position="740"/>
        <end position="761"/>
    </location>
</feature>
<evidence type="ECO:0000256" key="1">
    <source>
        <dbReference type="SAM" id="MobiDB-lite"/>
    </source>
</evidence>
<dbReference type="SMART" id="SM00710">
    <property type="entry name" value="PbH1"/>
    <property type="match status" value="9"/>
</dbReference>
<keyword evidence="2" id="KW-1133">Transmembrane helix</keyword>
<dbReference type="InterPro" id="IPR039448">
    <property type="entry name" value="Beta_helix"/>
</dbReference>
<protein>
    <recommendedName>
        <fullName evidence="3">Right handed beta helix domain-containing protein</fullName>
    </recommendedName>
</protein>
<dbReference type="AlphaFoldDB" id="A0A6S6QZL8"/>
<evidence type="ECO:0000313" key="5">
    <source>
        <dbReference type="Proteomes" id="UP000515561"/>
    </source>
</evidence>
<dbReference type="Gene3D" id="2.60.40.10">
    <property type="entry name" value="Immunoglobulins"/>
    <property type="match status" value="1"/>
</dbReference>
<dbReference type="Proteomes" id="UP000515561">
    <property type="component" value="Chromosome"/>
</dbReference>
<evidence type="ECO:0000259" key="3">
    <source>
        <dbReference type="Pfam" id="PF13229"/>
    </source>
</evidence>
<dbReference type="Gene3D" id="2.160.20.10">
    <property type="entry name" value="Single-stranded right-handed beta-helix, Pectin lyase-like"/>
    <property type="match status" value="1"/>
</dbReference>
<dbReference type="NCBIfam" id="TIGR03804">
    <property type="entry name" value="para_beta_helix"/>
    <property type="match status" value="1"/>
</dbReference>
<accession>A0A6S6QZL8</accession>
<feature type="transmembrane region" description="Helical" evidence="2">
    <location>
        <begin position="771"/>
        <end position="790"/>
    </location>
</feature>
<feature type="region of interest" description="Disordered" evidence="1">
    <location>
        <begin position="676"/>
        <end position="703"/>
    </location>
</feature>
<organism evidence="4 5">
    <name type="scientific">Anaerocolumna cellulosilytica</name>
    <dbReference type="NCBI Taxonomy" id="433286"/>
    <lineage>
        <taxon>Bacteria</taxon>
        <taxon>Bacillati</taxon>
        <taxon>Bacillota</taxon>
        <taxon>Clostridia</taxon>
        <taxon>Lachnospirales</taxon>
        <taxon>Lachnospiraceae</taxon>
        <taxon>Anaerocolumna</taxon>
    </lineage>
</organism>
<evidence type="ECO:0000313" key="4">
    <source>
        <dbReference type="EMBL" id="BCJ93297.1"/>
    </source>
</evidence>
<evidence type="ECO:0000256" key="2">
    <source>
        <dbReference type="SAM" id="Phobius"/>
    </source>
</evidence>
<dbReference type="EMBL" id="AP023367">
    <property type="protein sequence ID" value="BCJ93297.1"/>
    <property type="molecule type" value="Genomic_DNA"/>
</dbReference>
<feature type="domain" description="Right handed beta helix" evidence="3">
    <location>
        <begin position="183"/>
        <end position="285"/>
    </location>
</feature>
<dbReference type="RefSeq" id="WP_185264970.1">
    <property type="nucleotide sequence ID" value="NZ_AP023367.1"/>
</dbReference>
<dbReference type="SUPFAM" id="SSF51126">
    <property type="entry name" value="Pectin lyase-like"/>
    <property type="match status" value="2"/>
</dbReference>
<dbReference type="PRINTS" id="PR01217">
    <property type="entry name" value="PRICHEXTENSN"/>
</dbReference>
<name>A0A6S6QZL8_9FIRM</name>
<feature type="domain" description="Right handed beta helix" evidence="3">
    <location>
        <begin position="286"/>
        <end position="430"/>
    </location>
</feature>
<keyword evidence="2" id="KW-0812">Transmembrane</keyword>
<sequence length="795" mass="86672">MKKHKLYFVYLITVLLVFNLILASPIKNSVVNASNHDSRILDSSFTIIDEAFVGSSYLNEVIDYLITSGLNKFYIKNGNYTLNDTLILSTPDIVILGESNTNTIVRQLNPAAMGIRILANRISIQNIYLDNQIGKEAVAAYDADNVTIQNCTIYGSTSNSAIAFYGKNVPDENEAVRNNNLNQNNTIIDNIIYSNLVYDSKDGIFFSKQKNGVISNNIIDGSRIAFYLSNDSEITNNVVMNSESNGIRYAVPAYNNTIENNTIENTKASGIVVVRNDAGLTDNTYRASNLILRNNYISKTRYFGIEISNLKDSQIVNNTITESDFYGIYLLFADNLIVQKNTIKETNLCTINGALWSWNTADNSSIFLDYMVTNSFFSENTIENEADCPFGIKIQSGGTNVNNQVMNNIISGYYSYGISANEQMPENTLLSGNSIYLKDRRMPQNILTTVSGSSVHISWNPENDVKGYEVAVNGTIKDTNMSTYYEDFNLEVNTTYIYKVRIKGGNWSDEIMVVILPEPTTMPKPDDPEQPGEDITPSPVLPSTTITPTPTVAVISPQPTQPVATVTPTPTVAVISPQPTQPVATVTPTPTVAVISLQPTQPVATVTPTPTVAVISLQPTQPVATVTPTPTVAVISLQPTQPVATVTPTPTVAVISLQPTQPVATVTPTPTKGITAPTLSSHLPTVPLQTDNSTHVPKRKNSSKKYPEFLTGEATIIPTAIPTATPISLPTITSVTTPAIAPIEPSPLPKEQKTQESDKQLSGSILNDKDVLLGVGLILLILFSALIVYFRKKFK</sequence>
<feature type="compositionally biased region" description="Basic and acidic residues" evidence="1">
    <location>
        <begin position="750"/>
        <end position="759"/>
    </location>
</feature>
<dbReference type="InterPro" id="IPR006626">
    <property type="entry name" value="PbH1"/>
</dbReference>
<dbReference type="InterPro" id="IPR012334">
    <property type="entry name" value="Pectin_lyas_fold"/>
</dbReference>
<dbReference type="KEGG" id="acel:acsn021_08660"/>
<dbReference type="InterPro" id="IPR011050">
    <property type="entry name" value="Pectin_lyase_fold/virulence"/>
</dbReference>
<proteinExistence type="predicted"/>
<dbReference type="InterPro" id="IPR022441">
    <property type="entry name" value="Para_beta_helix_rpt-2"/>
</dbReference>
<dbReference type="Pfam" id="PF13229">
    <property type="entry name" value="Beta_helix"/>
    <property type="match status" value="2"/>
</dbReference>